<dbReference type="Pfam" id="PF00091">
    <property type="entry name" value="Tubulin"/>
    <property type="match status" value="1"/>
</dbReference>
<dbReference type="Pfam" id="PF12327">
    <property type="entry name" value="FtsZ_C"/>
    <property type="match status" value="1"/>
</dbReference>
<dbReference type="NCBIfam" id="TIGR00065">
    <property type="entry name" value="ftsZ"/>
    <property type="match status" value="1"/>
</dbReference>
<dbReference type="SUPFAM" id="SSF52490">
    <property type="entry name" value="Tubulin nucleotide-binding domain-like"/>
    <property type="match status" value="1"/>
</dbReference>
<dbReference type="Proteomes" id="UP000183900">
    <property type="component" value="Unassembled WGS sequence"/>
</dbReference>
<feature type="binding site" evidence="5">
    <location>
        <begin position="111"/>
        <end position="113"/>
    </location>
    <ligand>
        <name>GTP</name>
        <dbReference type="ChEBI" id="CHEBI:37565"/>
    </ligand>
</feature>
<gene>
    <name evidence="5" type="primary">ftsZ</name>
    <name evidence="11" type="ORF">Ga0061067_101200</name>
</gene>
<feature type="domain" description="Tubulin/FtsZ 2-layer sandwich" evidence="10">
    <location>
        <begin position="210"/>
        <end position="328"/>
    </location>
</feature>
<dbReference type="InterPro" id="IPR018316">
    <property type="entry name" value="Tubulin/FtsZ_2-layer-sand-dom"/>
</dbReference>
<dbReference type="SUPFAM" id="SSF55307">
    <property type="entry name" value="Tubulin C-terminal domain-like"/>
    <property type="match status" value="1"/>
</dbReference>
<keyword evidence="2 5" id="KW-0963">Cytoplasm</keyword>
<dbReference type="GO" id="GO:0032153">
    <property type="term" value="C:cell division site"/>
    <property type="evidence" value="ECO:0007669"/>
    <property type="project" value="UniProtKB-UniRule"/>
</dbReference>
<dbReference type="SMART" id="SM00865">
    <property type="entry name" value="Tubulin_C"/>
    <property type="match status" value="1"/>
</dbReference>
<feature type="domain" description="Tubulin/FtsZ GTPase" evidence="9">
    <location>
        <begin position="16"/>
        <end position="208"/>
    </location>
</feature>
<keyword evidence="4 5" id="KW-0342">GTP-binding</keyword>
<keyword evidence="5 7" id="KW-0131">Cell cycle</keyword>
<sequence length="599" mass="63306">MTINLKMPDIQELKPRITVFGVGGAGGNAVNNMITAGLQGCDFVVANTDAQALAMNHAERLIQMGVAVTEGLGAGSQPEVGSAAAEEVIDEINDHLSGSHMVFITAGMGGGTGTGAAPVIARAARAQGILTVGVVTKPFQFEGARRMRIAEAGIQELQRNVDTLIVIPNQNLFRIANAQTTFADAFAMADQVLYSGVACITDLMVKEGLINLDFADVRSIMRGMGKAMMGTGEASGEKRAQQAAEAAIANPLLDETSMKGAKGLLISITGGNDLTLFEVDEAATRIREEVDADANIILGATFDESMDGIIRVSVVATGIDKELLMGNGEFDAIPAPKTEPAARPVINTAPRQPERPVERPAVTSFQQDAASRALASLERELSINEPAPAAQVSEAVDAKSFRPAAEAVIPAPVQAEIPAAPLQPMVQQPVQAAVPFETPAAEQPMAAPRMPRVEDFPPIAQRELMARQPQRPEAVAPAAHAPAPQPMAAPAPDMEEHGDDRRPMGLLRRLASGLSRREDHEEHAAHEAAPVMTPRAPAAAPQPQMRPAPRMPQMAPAQQGRPAVAAGQLDMQGRAPARPQVHSEEDQLEIPAFLRRQSN</sequence>
<dbReference type="Gene3D" id="3.30.1330.20">
    <property type="entry name" value="Tubulin/FtsZ, C-terminal domain"/>
    <property type="match status" value="1"/>
</dbReference>
<dbReference type="PROSITE" id="PS01134">
    <property type="entry name" value="FTSZ_1"/>
    <property type="match status" value="1"/>
</dbReference>
<comment type="function">
    <text evidence="5 7">Essential cell division protein that forms a contractile ring structure (Z ring) at the future cell division site. The regulation of the ring assembly controls the timing and the location of cell division. One of the functions of the FtsZ ring is to recruit other cell division proteins to the septum to produce a new cell wall between the dividing cells. Binds GTP and shows GTPase activity.</text>
</comment>
<dbReference type="GO" id="GO:0043093">
    <property type="term" value="P:FtsZ-dependent cytokinesis"/>
    <property type="evidence" value="ECO:0007669"/>
    <property type="project" value="UniProtKB-UniRule"/>
</dbReference>
<dbReference type="PANTHER" id="PTHR30314">
    <property type="entry name" value="CELL DIVISION PROTEIN FTSZ-RELATED"/>
    <property type="match status" value="1"/>
</dbReference>
<feature type="binding site" evidence="5">
    <location>
        <begin position="24"/>
        <end position="28"/>
    </location>
    <ligand>
        <name>GTP</name>
        <dbReference type="ChEBI" id="CHEBI:37565"/>
    </ligand>
</feature>
<evidence type="ECO:0000256" key="3">
    <source>
        <dbReference type="ARBA" id="ARBA00022741"/>
    </source>
</evidence>
<keyword evidence="12" id="KW-1185">Reference proteome</keyword>
<proteinExistence type="inferred from homology"/>
<dbReference type="GO" id="GO:0003924">
    <property type="term" value="F:GTPase activity"/>
    <property type="evidence" value="ECO:0007669"/>
    <property type="project" value="UniProtKB-UniRule"/>
</dbReference>
<evidence type="ECO:0000256" key="5">
    <source>
        <dbReference type="HAMAP-Rule" id="MF_00909"/>
    </source>
</evidence>
<name>A0A0K6HMA0_9HYPH</name>
<feature type="compositionally biased region" description="Basic and acidic residues" evidence="8">
    <location>
        <begin position="515"/>
        <end position="526"/>
    </location>
</feature>
<dbReference type="AlphaFoldDB" id="A0A0K6HMA0"/>
<dbReference type="NCBIfam" id="TIGR03483">
    <property type="entry name" value="FtsZ_alphas_C"/>
    <property type="match status" value="1"/>
</dbReference>
<evidence type="ECO:0000256" key="2">
    <source>
        <dbReference type="ARBA" id="ARBA00022490"/>
    </source>
</evidence>
<dbReference type="EMBL" id="CYHE01000001">
    <property type="protein sequence ID" value="CUA91966.1"/>
    <property type="molecule type" value="Genomic_DNA"/>
</dbReference>
<protein>
    <recommendedName>
        <fullName evidence="5 6">Cell division protein FtsZ</fullName>
    </recommendedName>
</protein>
<accession>A0A0K6HMA0</accession>
<evidence type="ECO:0000313" key="11">
    <source>
        <dbReference type="EMBL" id="CUA91966.1"/>
    </source>
</evidence>
<dbReference type="FunFam" id="3.40.50.1440:FF:000001">
    <property type="entry name" value="Cell division protein FtsZ"/>
    <property type="match status" value="1"/>
</dbReference>
<dbReference type="CDD" id="cd02201">
    <property type="entry name" value="FtsZ_type1"/>
    <property type="match status" value="1"/>
</dbReference>
<dbReference type="InterPro" id="IPR024757">
    <property type="entry name" value="FtsZ_C"/>
</dbReference>
<dbReference type="InterPro" id="IPR003008">
    <property type="entry name" value="Tubulin_FtsZ_GTPase"/>
</dbReference>
<dbReference type="SMART" id="SM00864">
    <property type="entry name" value="Tubulin"/>
    <property type="match status" value="1"/>
</dbReference>
<feature type="binding site" evidence="5">
    <location>
        <position position="142"/>
    </location>
    <ligand>
        <name>GTP</name>
        <dbReference type="ChEBI" id="CHEBI:37565"/>
    </ligand>
</feature>
<dbReference type="InterPro" id="IPR017844">
    <property type="entry name" value="Cell_div_FtsZ_C"/>
</dbReference>
<dbReference type="GO" id="GO:0005525">
    <property type="term" value="F:GTP binding"/>
    <property type="evidence" value="ECO:0007669"/>
    <property type="project" value="UniProtKB-UniRule"/>
</dbReference>
<organism evidence="11 12">
    <name type="scientific">Pannonibacter indicus</name>
    <dbReference type="NCBI Taxonomy" id="466044"/>
    <lineage>
        <taxon>Bacteria</taxon>
        <taxon>Pseudomonadati</taxon>
        <taxon>Pseudomonadota</taxon>
        <taxon>Alphaproteobacteria</taxon>
        <taxon>Hyphomicrobiales</taxon>
        <taxon>Stappiaceae</taxon>
        <taxon>Pannonibacter</taxon>
    </lineage>
</organism>
<dbReference type="OrthoDB" id="9813375at2"/>
<keyword evidence="5 7" id="KW-0132">Cell division</keyword>
<dbReference type="InterPro" id="IPR008280">
    <property type="entry name" value="Tub_FtsZ_C"/>
</dbReference>
<dbReference type="GO" id="GO:0051258">
    <property type="term" value="P:protein polymerization"/>
    <property type="evidence" value="ECO:0007669"/>
    <property type="project" value="UniProtKB-UniRule"/>
</dbReference>
<evidence type="ECO:0000256" key="7">
    <source>
        <dbReference type="RuleBase" id="RU000631"/>
    </source>
</evidence>
<dbReference type="InterPro" id="IPR037103">
    <property type="entry name" value="Tubulin/FtsZ-like_C"/>
</dbReference>
<feature type="compositionally biased region" description="Low complexity" evidence="8">
    <location>
        <begin position="505"/>
        <end position="514"/>
    </location>
</feature>
<evidence type="ECO:0000259" key="9">
    <source>
        <dbReference type="SMART" id="SM00864"/>
    </source>
</evidence>
<dbReference type="PRINTS" id="PR00423">
    <property type="entry name" value="CELLDVISFTSZ"/>
</dbReference>
<evidence type="ECO:0000256" key="4">
    <source>
        <dbReference type="ARBA" id="ARBA00023134"/>
    </source>
</evidence>
<dbReference type="InterPro" id="IPR000158">
    <property type="entry name" value="Cell_div_FtsZ"/>
</dbReference>
<feature type="binding site" evidence="5">
    <location>
        <position position="190"/>
    </location>
    <ligand>
        <name>GTP</name>
        <dbReference type="ChEBI" id="CHEBI:37565"/>
    </ligand>
</feature>
<dbReference type="GO" id="GO:0005737">
    <property type="term" value="C:cytoplasm"/>
    <property type="evidence" value="ECO:0007669"/>
    <property type="project" value="UniProtKB-SubCell"/>
</dbReference>
<comment type="subunit">
    <text evidence="5">Homodimer. Polymerizes to form a dynamic ring structure in a strictly GTP-dependent manner. Interacts directly with several other division proteins.</text>
</comment>
<dbReference type="PANTHER" id="PTHR30314:SF3">
    <property type="entry name" value="MITOCHONDRIAL DIVISION PROTEIN FSZA"/>
    <property type="match status" value="1"/>
</dbReference>
<feature type="region of interest" description="Disordered" evidence="8">
    <location>
        <begin position="467"/>
        <end position="599"/>
    </location>
</feature>
<evidence type="ECO:0000256" key="1">
    <source>
        <dbReference type="ARBA" id="ARBA00009690"/>
    </source>
</evidence>
<evidence type="ECO:0000259" key="10">
    <source>
        <dbReference type="SMART" id="SM00865"/>
    </source>
</evidence>
<keyword evidence="3 5" id="KW-0547">Nucleotide-binding</keyword>
<dbReference type="PROSITE" id="PS01135">
    <property type="entry name" value="FTSZ_2"/>
    <property type="match status" value="1"/>
</dbReference>
<feature type="compositionally biased region" description="Basic and acidic residues" evidence="8">
    <location>
        <begin position="494"/>
        <end position="503"/>
    </location>
</feature>
<evidence type="ECO:0000256" key="8">
    <source>
        <dbReference type="SAM" id="MobiDB-lite"/>
    </source>
</evidence>
<feature type="compositionally biased region" description="Low complexity" evidence="8">
    <location>
        <begin position="534"/>
        <end position="543"/>
    </location>
</feature>
<dbReference type="FunFam" id="3.30.1330.20:FF:000011">
    <property type="entry name" value="Cell division protein FtsZ"/>
    <property type="match status" value="1"/>
</dbReference>
<dbReference type="GO" id="GO:0000917">
    <property type="term" value="P:division septum assembly"/>
    <property type="evidence" value="ECO:0007669"/>
    <property type="project" value="UniProtKB-KW"/>
</dbReference>
<dbReference type="InterPro" id="IPR036525">
    <property type="entry name" value="Tubulin/FtsZ_GTPase_sf"/>
</dbReference>
<feature type="compositionally biased region" description="Low complexity" evidence="8">
    <location>
        <begin position="472"/>
        <end position="482"/>
    </location>
</feature>
<reference evidence="12" key="1">
    <citation type="submission" date="2015-08" db="EMBL/GenBank/DDBJ databases">
        <authorList>
            <person name="Varghese N."/>
        </authorList>
    </citation>
    <scope>NUCLEOTIDE SEQUENCE [LARGE SCALE GENOMIC DNA]</scope>
    <source>
        <strain evidence="12">DSM 23407</strain>
    </source>
</reference>
<feature type="binding site" evidence="5">
    <location>
        <position position="146"/>
    </location>
    <ligand>
        <name>GTP</name>
        <dbReference type="ChEBI" id="CHEBI:37565"/>
    </ligand>
</feature>
<dbReference type="Gene3D" id="3.40.50.1440">
    <property type="entry name" value="Tubulin/FtsZ, GTPase domain"/>
    <property type="match status" value="1"/>
</dbReference>
<comment type="similarity">
    <text evidence="1 5 7">Belongs to the FtsZ family.</text>
</comment>
<dbReference type="InterPro" id="IPR045061">
    <property type="entry name" value="FtsZ/CetZ"/>
</dbReference>
<dbReference type="HAMAP" id="MF_00909">
    <property type="entry name" value="FtsZ"/>
    <property type="match status" value="1"/>
</dbReference>
<comment type="subcellular location">
    <subcellularLocation>
        <location evidence="5">Cytoplasm</location>
    </subcellularLocation>
    <text evidence="5">Assembles at midcell at the inner surface of the cytoplasmic membrane.</text>
</comment>
<keyword evidence="5 7" id="KW-0717">Septation</keyword>
<dbReference type="InterPro" id="IPR020805">
    <property type="entry name" value="Cell_div_FtsZ_CS"/>
</dbReference>
<dbReference type="RefSeq" id="WP_055453969.1">
    <property type="nucleotide sequence ID" value="NZ_CYHE01000001.1"/>
</dbReference>
<evidence type="ECO:0000313" key="12">
    <source>
        <dbReference type="Proteomes" id="UP000183900"/>
    </source>
</evidence>
<evidence type="ECO:0000256" key="6">
    <source>
        <dbReference type="NCBIfam" id="TIGR00065"/>
    </source>
</evidence>